<name>W3V8D5_9GAMM</name>
<evidence type="ECO:0000313" key="1">
    <source>
        <dbReference type="EMBL" id="ETS32082.1"/>
    </source>
</evidence>
<evidence type="ECO:0000313" key="2">
    <source>
        <dbReference type="Proteomes" id="UP000018957"/>
    </source>
</evidence>
<keyword evidence="2" id="KW-1185">Reference proteome</keyword>
<organism evidence="1 2">
    <name type="scientific">Photorhabdus khanii NC19</name>
    <dbReference type="NCBI Taxonomy" id="1004151"/>
    <lineage>
        <taxon>Bacteria</taxon>
        <taxon>Pseudomonadati</taxon>
        <taxon>Pseudomonadota</taxon>
        <taxon>Gammaproteobacteria</taxon>
        <taxon>Enterobacterales</taxon>
        <taxon>Morganellaceae</taxon>
        <taxon>Photorhabdus</taxon>
    </lineage>
</organism>
<dbReference type="Proteomes" id="UP000018957">
    <property type="component" value="Unassembled WGS sequence"/>
</dbReference>
<sequence>MMKAQAYPPSVIRKDAVLYAAIYYISDDDKAKVEVTQWIVRSIQKKRNSTSDQRYVNLAQKVDGVTWGKRSRMNGDFGWLPSIPSWCLKQFREGGELPFGVYTTRLAALKFAKASLQEEVQYCESELKKPQTEEDTQQLQEELTENQRLLKAAGSMVKREQNKKKRG</sequence>
<protein>
    <submittedName>
        <fullName evidence="1">Uncharacterized protein</fullName>
    </submittedName>
</protein>
<dbReference type="PATRIC" id="fig|1004151.3.peg.1880"/>
<accession>W3V8D5</accession>
<dbReference type="RefSeq" id="WP_245219024.1">
    <property type="nucleotide sequence ID" value="NZ_AYSJ01000008.1"/>
</dbReference>
<proteinExistence type="predicted"/>
<reference evidence="1 2" key="1">
    <citation type="submission" date="2013-11" db="EMBL/GenBank/DDBJ databases">
        <title>Elucidation of the Photorhabdus temperata genome and generation of transposon mutant library to identify motility mutants.</title>
        <authorList>
            <person name="Hurst S.G.IV."/>
            <person name="Micheals B."/>
            <person name="Abebe-Akele F."/>
            <person name="Rowedder H."/>
            <person name="Bullock H."/>
            <person name="Jackobeck R."/>
            <person name="Janicki E."/>
            <person name="Tisa L.S."/>
        </authorList>
    </citation>
    <scope>NUCLEOTIDE SEQUENCE [LARGE SCALE GENOMIC DNA]</scope>
    <source>
        <strain evidence="1 2">NC19</strain>
    </source>
</reference>
<dbReference type="EMBL" id="AYSJ01000008">
    <property type="protein sequence ID" value="ETS32082.1"/>
    <property type="molecule type" value="Genomic_DNA"/>
</dbReference>
<gene>
    <name evidence="1" type="ORF">PTE_01840</name>
</gene>
<dbReference type="AlphaFoldDB" id="W3V8D5"/>
<comment type="caution">
    <text evidence="1">The sequence shown here is derived from an EMBL/GenBank/DDBJ whole genome shotgun (WGS) entry which is preliminary data.</text>
</comment>